<feature type="region of interest" description="Disordered" evidence="8">
    <location>
        <begin position="961"/>
        <end position="980"/>
    </location>
</feature>
<dbReference type="GO" id="GO:0043023">
    <property type="term" value="F:ribosomal large subunit binding"/>
    <property type="evidence" value="ECO:0007669"/>
    <property type="project" value="TreeGrafter"/>
</dbReference>
<dbReference type="Gene3D" id="2.30.310.10">
    <property type="entry name" value="ibrinogen binding protein from staphylococcus aureus domain"/>
    <property type="match status" value="1"/>
</dbReference>
<dbReference type="InterPro" id="IPR051608">
    <property type="entry name" value="RQC_Subunit_NEMF"/>
</dbReference>
<dbReference type="NCBIfam" id="NF041120">
    <property type="entry name" value="RqcH_arch"/>
    <property type="match status" value="1"/>
</dbReference>
<evidence type="ECO:0000313" key="12">
    <source>
        <dbReference type="Proteomes" id="UP000318571"/>
    </source>
</evidence>
<dbReference type="GO" id="GO:0000049">
    <property type="term" value="F:tRNA binding"/>
    <property type="evidence" value="ECO:0007669"/>
    <property type="project" value="TreeGrafter"/>
</dbReference>
<dbReference type="PANTHER" id="PTHR15239">
    <property type="entry name" value="NUCLEAR EXPORT MEDIATOR FACTOR NEMF"/>
    <property type="match status" value="1"/>
</dbReference>
<evidence type="ECO:0000256" key="3">
    <source>
        <dbReference type="ARBA" id="ARBA00008318"/>
    </source>
</evidence>
<dbReference type="GO" id="GO:0072344">
    <property type="term" value="P:rescue of stalled ribosome"/>
    <property type="evidence" value="ECO:0007669"/>
    <property type="project" value="TreeGrafter"/>
</dbReference>
<name>A0A553NYS3_TIGCA</name>
<evidence type="ECO:0000256" key="1">
    <source>
        <dbReference type="ARBA" id="ARBA00004123"/>
    </source>
</evidence>
<feature type="compositionally biased region" description="Basic residues" evidence="8">
    <location>
        <begin position="754"/>
        <end position="763"/>
    </location>
</feature>
<feature type="region of interest" description="Disordered" evidence="8">
    <location>
        <begin position="693"/>
        <end position="877"/>
    </location>
</feature>
<dbReference type="AlphaFoldDB" id="A0A553NYS3"/>
<keyword evidence="4" id="KW-0963">Cytoplasm</keyword>
<dbReference type="Proteomes" id="UP000318571">
    <property type="component" value="Chromosome 9"/>
</dbReference>
<accession>A0A553NYS3</accession>
<feature type="domain" description="NFACT protein C-terminal" evidence="10">
    <location>
        <begin position="877"/>
        <end position="967"/>
    </location>
</feature>
<dbReference type="EMBL" id="VCGU01000009">
    <property type="protein sequence ID" value="TRY70581.1"/>
    <property type="molecule type" value="Genomic_DNA"/>
</dbReference>
<reference evidence="11 12" key="1">
    <citation type="journal article" date="2018" name="Nat. Ecol. Evol.">
        <title>Genomic signatures of mitonuclear coevolution across populations of Tigriopus californicus.</title>
        <authorList>
            <person name="Barreto F.S."/>
            <person name="Watson E.T."/>
            <person name="Lima T.G."/>
            <person name="Willett C.S."/>
            <person name="Edmands S."/>
            <person name="Li W."/>
            <person name="Burton R.S."/>
        </authorList>
    </citation>
    <scope>NUCLEOTIDE SEQUENCE [LARGE SCALE GENOMIC DNA]</scope>
    <source>
        <strain evidence="11 12">San Diego</strain>
    </source>
</reference>
<dbReference type="InterPro" id="IPR021846">
    <property type="entry name" value="NFACT-C"/>
</dbReference>
<evidence type="ECO:0000256" key="7">
    <source>
        <dbReference type="SAM" id="Coils"/>
    </source>
</evidence>
<proteinExistence type="inferred from homology"/>
<gene>
    <name evidence="11" type="ORF">TCAL_05208</name>
</gene>
<comment type="caution">
    <text evidence="11">The sequence shown here is derived from an EMBL/GenBank/DDBJ whole genome shotgun (WGS) entry which is preliminary data.</text>
</comment>
<comment type="similarity">
    <text evidence="3">Belongs to the NEMF family.</text>
</comment>
<evidence type="ECO:0000256" key="2">
    <source>
        <dbReference type="ARBA" id="ARBA00004496"/>
    </source>
</evidence>
<evidence type="ECO:0000256" key="6">
    <source>
        <dbReference type="ARBA" id="ARBA00023242"/>
    </source>
</evidence>
<dbReference type="InterPro" id="IPR008532">
    <property type="entry name" value="NFACT_RNA-bd"/>
</dbReference>
<dbReference type="GO" id="GO:0005634">
    <property type="term" value="C:nucleus"/>
    <property type="evidence" value="ECO:0007669"/>
    <property type="project" value="UniProtKB-SubCell"/>
</dbReference>
<dbReference type="GO" id="GO:1990116">
    <property type="term" value="P:ribosome-associated ubiquitin-dependent protein catabolic process"/>
    <property type="evidence" value="ECO:0007669"/>
    <property type="project" value="TreeGrafter"/>
</dbReference>
<dbReference type="STRING" id="6832.A0A553NYS3"/>
<dbReference type="Pfam" id="PF05670">
    <property type="entry name" value="NFACT-R_1"/>
    <property type="match status" value="1"/>
</dbReference>
<comment type="subcellular location">
    <subcellularLocation>
        <location evidence="2">Cytoplasm</location>
    </subcellularLocation>
    <subcellularLocation>
        <location evidence="1">Nucleus</location>
    </subcellularLocation>
</comment>
<evidence type="ECO:0000256" key="4">
    <source>
        <dbReference type="ARBA" id="ARBA00022490"/>
    </source>
</evidence>
<keyword evidence="5 7" id="KW-0175">Coiled coil</keyword>
<evidence type="ECO:0000256" key="5">
    <source>
        <dbReference type="ARBA" id="ARBA00023054"/>
    </source>
</evidence>
<dbReference type="PANTHER" id="PTHR15239:SF6">
    <property type="entry name" value="RIBOSOME QUALITY CONTROL COMPLEX SUBUNIT NEMF"/>
    <property type="match status" value="1"/>
</dbReference>
<feature type="compositionally biased region" description="Basic and acidic residues" evidence="8">
    <location>
        <begin position="719"/>
        <end position="736"/>
    </location>
</feature>
<evidence type="ECO:0000313" key="11">
    <source>
        <dbReference type="EMBL" id="TRY70581.1"/>
    </source>
</evidence>
<dbReference type="FunFam" id="2.30.310.10:FF:000001">
    <property type="entry name" value="Nuclear export mediator factor Nemf"/>
    <property type="match status" value="1"/>
</dbReference>
<evidence type="ECO:0000259" key="10">
    <source>
        <dbReference type="Pfam" id="PF11923"/>
    </source>
</evidence>
<evidence type="ECO:0000259" key="9">
    <source>
        <dbReference type="Pfam" id="PF05670"/>
    </source>
</evidence>
<keyword evidence="12" id="KW-1185">Reference proteome</keyword>
<dbReference type="GO" id="GO:1990112">
    <property type="term" value="C:RQC complex"/>
    <property type="evidence" value="ECO:0007669"/>
    <property type="project" value="TreeGrafter"/>
</dbReference>
<dbReference type="Pfam" id="PF11923">
    <property type="entry name" value="NFACT-C"/>
    <property type="match status" value="1"/>
</dbReference>
<evidence type="ECO:0000256" key="8">
    <source>
        <dbReference type="SAM" id="MobiDB-lite"/>
    </source>
</evidence>
<dbReference type="Pfam" id="PF05833">
    <property type="entry name" value="NFACT_N"/>
    <property type="match status" value="1"/>
</dbReference>
<evidence type="ECO:0008006" key="13">
    <source>
        <dbReference type="Google" id="ProtNLM"/>
    </source>
</evidence>
<keyword evidence="6" id="KW-0539">Nucleus</keyword>
<feature type="domain" description="NFACT RNA-binding" evidence="9">
    <location>
        <begin position="500"/>
        <end position="610"/>
    </location>
</feature>
<dbReference type="OrthoDB" id="207084at2759"/>
<dbReference type="GO" id="GO:0005737">
    <property type="term" value="C:cytoplasm"/>
    <property type="evidence" value="ECO:0007669"/>
    <property type="project" value="UniProtKB-SubCell"/>
</dbReference>
<organism evidence="11 12">
    <name type="scientific">Tigriopus californicus</name>
    <name type="common">Marine copepod</name>
    <dbReference type="NCBI Taxonomy" id="6832"/>
    <lineage>
        <taxon>Eukaryota</taxon>
        <taxon>Metazoa</taxon>
        <taxon>Ecdysozoa</taxon>
        <taxon>Arthropoda</taxon>
        <taxon>Crustacea</taxon>
        <taxon>Multicrustacea</taxon>
        <taxon>Hexanauplia</taxon>
        <taxon>Copepoda</taxon>
        <taxon>Harpacticoida</taxon>
        <taxon>Harpacticidae</taxon>
        <taxon>Tigriopus</taxon>
    </lineage>
</organism>
<dbReference type="OMA" id="MFLEFFA"/>
<feature type="coiled-coil region" evidence="7">
    <location>
        <begin position="455"/>
        <end position="482"/>
    </location>
</feature>
<protein>
    <recommendedName>
        <fullName evidence="13">NFACT RNA-binding domain-containing protein</fullName>
    </recommendedName>
</protein>
<sequence length="980" mass="111212">MKTRFTTLDLMAELDELKALIGLRVQQVYDMDHKSYLLRLHGQPDMKQVILLESGSRIHTTAFEWPKSAAPSAFAMKLRKHINNKRLESIHQLGVDRVIDLQFGMQEAAYHVILEMYDRGNLVLTDYQYHILNILRPRVQGEEKFLVRQTYPVELARQAFEPLTLERWQVARASAKPAETLKRVANPLFEFGPALLEHLLLGAGLTGTLKMRDWRPEEHDPIVLGVFERANAFVADQPKRGYIVQKRDLRPRADGGEEEFLTYVDFHPYAFRQFEDQPVISFDSFDRAVDEFYSKMESQKIEMKAINLEKQAMKKLENVQKDHDMRLEKLEQEQVFDRRKAELIELNEPLVDNALMVIRSALANQIDWPEIQELVKEATDNGDPVASKIKSLKLETNHFSMLLTDPFAYLDDSDDDDTKSGEGSLNPKELLIDIDIDLSAQANARKYYIQKKSAAHKQQKTLQSHEVAMKSAERKTKQTLKEVAAITNINKARKVFWFEKFFWFISSENYLVIAGRDMQQNELIVKRYMRPGDVYVHADLHGASSVVIKNPTGQPVPPKTLNEAGQMASCYSAAWENKVVTSAWWVESSQVSKTAPSGEYLTAGSFMIRGKKNFLPPSFLVLGFGFMFKLEEDSIERHKDERKIRVQDELLPASAAEEVTDGLAEVEINVEEGKSSEEEDGAEDKKDVEIKLEDVKEANTETDDDDEVSAFPDTAIDIKLSHGGDIEVKARGPGESKEEDEVAESQQVIFSAAPRRKQKKVKANQKSQAKPQETDQETTEESGKNGQPKRGKKGKMKKLKEKYKDQEDEERELKMKILQGSQRERKKDKKNNASNKKPVGEDKKIPVTKSRPPKSNADNQGQPGEPDADEDLPNVNAELDMLDSLTGIPVAEDELLFAVPVVAPYNTMANYKFKVKITPGTGKRGKATKTALMMFLGDRGTSQRDKDLLKSVKDQDLARNLPGKVKLSAPHLQKVKAKKK</sequence>
<feature type="compositionally biased region" description="Basic residues" evidence="8">
    <location>
        <begin position="787"/>
        <end position="801"/>
    </location>
</feature>